<proteinExistence type="predicted"/>
<evidence type="ECO:0000256" key="1">
    <source>
        <dbReference type="SAM" id="MobiDB-lite"/>
    </source>
</evidence>
<name>A0ABU2NWN0_9ACTN</name>
<accession>A0ABU2NWN0</accession>
<keyword evidence="3" id="KW-1185">Reference proteome</keyword>
<feature type="compositionally biased region" description="Polar residues" evidence="1">
    <location>
        <begin position="1"/>
        <end position="17"/>
    </location>
</feature>
<reference evidence="3" key="1">
    <citation type="submission" date="2023-07" db="EMBL/GenBank/DDBJ databases">
        <title>30 novel species of actinomycetes from the DSMZ collection.</title>
        <authorList>
            <person name="Nouioui I."/>
        </authorList>
    </citation>
    <scope>NUCLEOTIDE SEQUENCE [LARGE SCALE GENOMIC DNA]</scope>
    <source>
        <strain evidence="3">DSM 42041</strain>
    </source>
</reference>
<evidence type="ECO:0000313" key="3">
    <source>
        <dbReference type="Proteomes" id="UP001183414"/>
    </source>
</evidence>
<comment type="caution">
    <text evidence="2">The sequence shown here is derived from an EMBL/GenBank/DDBJ whole genome shotgun (WGS) entry which is preliminary data.</text>
</comment>
<sequence>MDRTAPEQQQDTPTPSDSIPGLDGPSTPETCRREYEDAAARRTGNGGW</sequence>
<evidence type="ECO:0000313" key="2">
    <source>
        <dbReference type="EMBL" id="MDT0381405.1"/>
    </source>
</evidence>
<dbReference type="EMBL" id="JAVREQ010000022">
    <property type="protein sequence ID" value="MDT0381405.1"/>
    <property type="molecule type" value="Genomic_DNA"/>
</dbReference>
<dbReference type="RefSeq" id="WP_311675095.1">
    <property type="nucleotide sequence ID" value="NZ_JAVREQ010000022.1"/>
</dbReference>
<gene>
    <name evidence="2" type="ORF">RM572_21845</name>
</gene>
<feature type="region of interest" description="Disordered" evidence="1">
    <location>
        <begin position="1"/>
        <end position="30"/>
    </location>
</feature>
<dbReference type="Proteomes" id="UP001183414">
    <property type="component" value="Unassembled WGS sequence"/>
</dbReference>
<protein>
    <submittedName>
        <fullName evidence="2">Uncharacterized protein</fullName>
    </submittedName>
</protein>
<organism evidence="2 3">
    <name type="scientific">Streptomyces hazeniae</name>
    <dbReference type="NCBI Taxonomy" id="3075538"/>
    <lineage>
        <taxon>Bacteria</taxon>
        <taxon>Bacillati</taxon>
        <taxon>Actinomycetota</taxon>
        <taxon>Actinomycetes</taxon>
        <taxon>Kitasatosporales</taxon>
        <taxon>Streptomycetaceae</taxon>
        <taxon>Streptomyces</taxon>
    </lineage>
</organism>